<dbReference type="OrthoDB" id="6713140at2"/>
<organism evidence="1 2">
    <name type="scientific">Octadecabacter ascidiaceicola</name>
    <dbReference type="NCBI Taxonomy" id="1655543"/>
    <lineage>
        <taxon>Bacteria</taxon>
        <taxon>Pseudomonadati</taxon>
        <taxon>Pseudomonadota</taxon>
        <taxon>Alphaproteobacteria</taxon>
        <taxon>Rhodobacterales</taxon>
        <taxon>Roseobacteraceae</taxon>
        <taxon>Octadecabacter</taxon>
    </lineage>
</organism>
<gene>
    <name evidence="1" type="ORF">OCA8868_01483</name>
</gene>
<sequence>MPTLYETSKNSTPAITFYLTSRSLAKAQAGTHEMFNAVRTLGEHRNFEVKAARISSQARDRVTPAARTLTHMANPVGHNGLVFRRLYAGRFWQFDYMSARWNWAIARAKFDPNIIDKTKSLEFFDQWRDHLYPNAVQNTADVGFIYMPLQGRLLLHRSFQVMSPIMMIQHTLQNTTKPIVATLHPNETYSDAEMAALHTLQDQHARFAIEQLPMEQALATCSYVVTQNSSAAFHAMFWGKLSVLFAGIDFHHICINVASLGAQRAFELVQTARPQFAAFLYWYWKLNAVDLDDQHLTSVLAQKLTSLGWEFQEQND</sequence>
<evidence type="ECO:0000313" key="1">
    <source>
        <dbReference type="EMBL" id="SMX37543.1"/>
    </source>
</evidence>
<protein>
    <recommendedName>
        <fullName evidence="3">Capsule polysaccharide biosynthesis protein</fullName>
    </recommendedName>
</protein>
<name>A0A238K453_9RHOB</name>
<dbReference type="Proteomes" id="UP000203464">
    <property type="component" value="Unassembled WGS sequence"/>
</dbReference>
<dbReference type="AlphaFoldDB" id="A0A238K453"/>
<proteinExistence type="predicted"/>
<evidence type="ECO:0008006" key="3">
    <source>
        <dbReference type="Google" id="ProtNLM"/>
    </source>
</evidence>
<reference evidence="2" key="1">
    <citation type="submission" date="2017-05" db="EMBL/GenBank/DDBJ databases">
        <authorList>
            <person name="Rodrigo-Torres L."/>
            <person name="Arahal R. D."/>
            <person name="Lucena T."/>
        </authorList>
    </citation>
    <scope>NUCLEOTIDE SEQUENCE [LARGE SCALE GENOMIC DNA]</scope>
    <source>
        <strain evidence="2">CECT 8868</strain>
    </source>
</reference>
<dbReference type="EMBL" id="FXYD01000002">
    <property type="protein sequence ID" value="SMX37543.1"/>
    <property type="molecule type" value="Genomic_DNA"/>
</dbReference>
<keyword evidence="2" id="KW-1185">Reference proteome</keyword>
<evidence type="ECO:0000313" key="2">
    <source>
        <dbReference type="Proteomes" id="UP000203464"/>
    </source>
</evidence>
<accession>A0A238K453</accession>
<dbReference type="RefSeq" id="WP_093995898.1">
    <property type="nucleotide sequence ID" value="NZ_FXYD01000002.1"/>
</dbReference>